<feature type="compositionally biased region" description="Polar residues" evidence="1">
    <location>
        <begin position="222"/>
        <end position="235"/>
    </location>
</feature>
<protein>
    <submittedName>
        <fullName evidence="2">BQ2448_772 protein</fullName>
    </submittedName>
</protein>
<feature type="compositionally biased region" description="Low complexity" evidence="1">
    <location>
        <begin position="198"/>
        <end position="207"/>
    </location>
</feature>
<feature type="compositionally biased region" description="Basic residues" evidence="1">
    <location>
        <begin position="59"/>
        <end position="72"/>
    </location>
</feature>
<dbReference type="STRING" id="269621.A0A238F964"/>
<accession>A0A238F964</accession>
<gene>
    <name evidence="2" type="ORF">BQ2448_772</name>
</gene>
<evidence type="ECO:0000313" key="2">
    <source>
        <dbReference type="EMBL" id="SCV68651.1"/>
    </source>
</evidence>
<dbReference type="EMBL" id="FMSP01000003">
    <property type="protein sequence ID" value="SCV68651.1"/>
    <property type="molecule type" value="Genomic_DNA"/>
</dbReference>
<feature type="compositionally biased region" description="Basic and acidic residues" evidence="1">
    <location>
        <begin position="21"/>
        <end position="30"/>
    </location>
</feature>
<sequence>MYRLTPPSASGAWAPSPETWHTTRDDQHHEPAHYVPHPDSSMYQSEWEPHHGHYCSYSPHHHPHPHHQHHHPTGAFAEAPAAPPMTAPIARASSTGVDHHGTNPSPSHFYDRHDSRVSSAPVISHHSTPSWSSPSTLQDPQLAPAHHSAPVSASASGAPYATSSSASYPTASMSHTPPRPTATALVAPNPPHHVRVGSNSSTSAASYDSDRNSPIGPHVRSSDGTVSPPTTVRSDSSSDEANKPEAAPTSTFVESIPSTSSTMAKKPMVNATAPEGSTAVAAESPKRSYPGAKRGRKPKPPPSPEEAKRNREICLEKNRITALQSRQRKKIKNGQLEDHRHANRLIFHIRAYVGARELMQRNKTLQIFARDLHVELMQLRALLARLPGGFPDVNAYLDREAQGGGIPTIMRIAGPTLERNYTPPPEI</sequence>
<proteinExistence type="predicted"/>
<feature type="region of interest" description="Disordered" evidence="1">
    <location>
        <begin position="1"/>
        <end position="30"/>
    </location>
</feature>
<dbReference type="Proteomes" id="UP000198372">
    <property type="component" value="Unassembled WGS sequence"/>
</dbReference>
<feature type="compositionally biased region" description="Low complexity" evidence="1">
    <location>
        <begin position="1"/>
        <end position="17"/>
    </location>
</feature>
<dbReference type="OrthoDB" id="2537616at2759"/>
<dbReference type="AlphaFoldDB" id="A0A238F964"/>
<organism evidence="2 3">
    <name type="scientific">Microbotryum intermedium</name>
    <dbReference type="NCBI Taxonomy" id="269621"/>
    <lineage>
        <taxon>Eukaryota</taxon>
        <taxon>Fungi</taxon>
        <taxon>Dikarya</taxon>
        <taxon>Basidiomycota</taxon>
        <taxon>Pucciniomycotina</taxon>
        <taxon>Microbotryomycetes</taxon>
        <taxon>Microbotryales</taxon>
        <taxon>Microbotryaceae</taxon>
        <taxon>Microbotryum</taxon>
    </lineage>
</organism>
<evidence type="ECO:0000313" key="3">
    <source>
        <dbReference type="Proteomes" id="UP000198372"/>
    </source>
</evidence>
<keyword evidence="3" id="KW-1185">Reference proteome</keyword>
<feature type="compositionally biased region" description="Low complexity" evidence="1">
    <location>
        <begin position="124"/>
        <end position="136"/>
    </location>
</feature>
<feature type="region of interest" description="Disordered" evidence="1">
    <location>
        <begin position="58"/>
        <end position="312"/>
    </location>
</feature>
<dbReference type="CDD" id="cd14687">
    <property type="entry name" value="bZIP_ATF2"/>
    <property type="match status" value="1"/>
</dbReference>
<feature type="compositionally biased region" description="Low complexity" evidence="1">
    <location>
        <begin position="143"/>
        <end position="174"/>
    </location>
</feature>
<dbReference type="Gene3D" id="1.20.5.170">
    <property type="match status" value="1"/>
</dbReference>
<name>A0A238F964_9BASI</name>
<feature type="compositionally biased region" description="Polar residues" evidence="1">
    <location>
        <begin position="248"/>
        <end position="263"/>
    </location>
</feature>
<evidence type="ECO:0000256" key="1">
    <source>
        <dbReference type="SAM" id="MobiDB-lite"/>
    </source>
</evidence>
<reference evidence="3" key="1">
    <citation type="submission" date="2016-09" db="EMBL/GenBank/DDBJ databases">
        <authorList>
            <person name="Jeantristanb JTB J.-T."/>
            <person name="Ricardo R."/>
        </authorList>
    </citation>
    <scope>NUCLEOTIDE SEQUENCE [LARGE SCALE GENOMIC DNA]</scope>
</reference>